<name>A0AA97FGB4_9MICO</name>
<accession>A0AA97FGB4</accession>
<dbReference type="EMBL" id="CP118157">
    <property type="protein sequence ID" value="WOF22363.1"/>
    <property type="molecule type" value="Genomic_DNA"/>
</dbReference>
<dbReference type="Pfam" id="PF13692">
    <property type="entry name" value="Glyco_trans_1_4"/>
    <property type="match status" value="1"/>
</dbReference>
<protein>
    <submittedName>
        <fullName evidence="1">Glycosyltransferase family 4 protein</fullName>
    </submittedName>
</protein>
<dbReference type="PANTHER" id="PTHR12526:SF636">
    <property type="entry name" value="BLL3647 PROTEIN"/>
    <property type="match status" value="1"/>
</dbReference>
<dbReference type="PANTHER" id="PTHR12526">
    <property type="entry name" value="GLYCOSYLTRANSFERASE"/>
    <property type="match status" value="1"/>
</dbReference>
<dbReference type="GO" id="GO:0016757">
    <property type="term" value="F:glycosyltransferase activity"/>
    <property type="evidence" value="ECO:0007669"/>
    <property type="project" value="TreeGrafter"/>
</dbReference>
<proteinExistence type="predicted"/>
<dbReference type="RefSeq" id="WP_317138835.1">
    <property type="nucleotide sequence ID" value="NZ_CP118157.1"/>
</dbReference>
<sequence>MSTENTPPVGVTMLWMESTRVGSAARTHMDGTRSRLDSAGIPVRSQIFSEAVNESALGKISRLIGLVRAARRAAHRGVLVTRWHPFVAFVAPRWRRKGGRVLLLVQGNDDSTYETNPWLRRVPGIRKLMTRSLGMGSYVLCVNRGLADWVRSERSARADVPIEVMPSGVSDVFFDADPVDIGEPYVLFFGGLAPWQGIDYMLEAHRSASWPRGLKLLVIGDGAKAEAVEAAQGPTLEWLGRRRPEELAGYVAGALVTLCPKSNTGSMAKVTTPFKMLESAAAGVPVIATDIPAQVDMLSEGYGALVSADDPEDLARAVAGIASDPARRSELVERAKAFSPQCRWSYAAPQLARAVKSLEDDIASS</sequence>
<evidence type="ECO:0000313" key="1">
    <source>
        <dbReference type="EMBL" id="WOF22363.1"/>
    </source>
</evidence>
<dbReference type="Gene3D" id="3.40.50.2000">
    <property type="entry name" value="Glycogen Phosphorylase B"/>
    <property type="match status" value="2"/>
</dbReference>
<reference evidence="1 2" key="1">
    <citation type="submission" date="2023-02" db="EMBL/GenBank/DDBJ databases">
        <title>Microbacterium betulae sp. nov., isolated from birch wood.</title>
        <authorList>
            <person name="Pasciak M."/>
            <person name="Pawlik K.J."/>
            <person name="Martynowski D."/>
            <person name="Laczmanski L."/>
            <person name="Ciekot J."/>
            <person name="Szponar B."/>
            <person name="Wojcik-Fatla A."/>
            <person name="Mackiewicz B."/>
            <person name="Farian E."/>
            <person name="Cholewa G."/>
            <person name="Cholewa A."/>
            <person name="Dutkiewicz J."/>
        </authorList>
    </citation>
    <scope>NUCLEOTIDE SEQUENCE [LARGE SCALE GENOMIC DNA]</scope>
    <source>
        <strain evidence="1 2">AB</strain>
    </source>
</reference>
<dbReference type="SUPFAM" id="SSF53756">
    <property type="entry name" value="UDP-Glycosyltransferase/glycogen phosphorylase"/>
    <property type="match status" value="1"/>
</dbReference>
<dbReference type="CDD" id="cd03801">
    <property type="entry name" value="GT4_PimA-like"/>
    <property type="match status" value="1"/>
</dbReference>
<gene>
    <name evidence="1" type="ORF">N8K70_13340</name>
</gene>
<organism evidence="1 2">
    <name type="scientific">Microbacterium betulae</name>
    <dbReference type="NCBI Taxonomy" id="2981139"/>
    <lineage>
        <taxon>Bacteria</taxon>
        <taxon>Bacillati</taxon>
        <taxon>Actinomycetota</taxon>
        <taxon>Actinomycetes</taxon>
        <taxon>Micrococcales</taxon>
        <taxon>Microbacteriaceae</taxon>
        <taxon>Microbacterium</taxon>
    </lineage>
</organism>
<evidence type="ECO:0000313" key="2">
    <source>
        <dbReference type="Proteomes" id="UP001305498"/>
    </source>
</evidence>
<dbReference type="Proteomes" id="UP001305498">
    <property type="component" value="Chromosome"/>
</dbReference>
<dbReference type="KEGG" id="mbet:N8K70_13340"/>
<keyword evidence="2" id="KW-1185">Reference proteome</keyword>
<dbReference type="AlphaFoldDB" id="A0AA97FGB4"/>